<dbReference type="KEGG" id="bsia:CWD84_01965"/>
<gene>
    <name evidence="1" type="ORF">CWD84_01965</name>
</gene>
<evidence type="ECO:0000313" key="2">
    <source>
        <dbReference type="Proteomes" id="UP000234366"/>
    </source>
</evidence>
<keyword evidence="2" id="KW-1185">Reference proteome</keyword>
<protein>
    <submittedName>
        <fullName evidence="1">Uncharacterized protein</fullName>
    </submittedName>
</protein>
<organism evidence="1 2">
    <name type="scientific">Bacillus siamensis</name>
    <dbReference type="NCBI Taxonomy" id="659243"/>
    <lineage>
        <taxon>Bacteria</taxon>
        <taxon>Bacillati</taxon>
        <taxon>Bacillota</taxon>
        <taxon>Bacilli</taxon>
        <taxon>Bacillales</taxon>
        <taxon>Bacillaceae</taxon>
        <taxon>Bacillus</taxon>
        <taxon>Bacillus amyloliquefaciens group</taxon>
    </lineage>
</organism>
<reference evidence="1 2" key="1">
    <citation type="submission" date="2017-11" db="EMBL/GenBank/DDBJ databases">
        <title>Genome sequence and genome mining of multiple bioactive secondary metabolites from a deep sea-derived Bacillus siamensis SCSIO 05746.</title>
        <authorList>
            <person name="Pan H.-Q."/>
            <person name="Ju J.-H."/>
        </authorList>
    </citation>
    <scope>NUCLEOTIDE SEQUENCE [LARGE SCALE GENOMIC DNA]</scope>
    <source>
        <strain evidence="1 2">SCSIO 05746</strain>
    </source>
</reference>
<name>A0AAI8HKB9_9BACI</name>
<dbReference type="EMBL" id="CP025001">
    <property type="protein sequence ID" value="AUJ75676.1"/>
    <property type="molecule type" value="Genomic_DNA"/>
</dbReference>
<sequence length="90" mass="10214">MSFLLLSTGKFQILPHTDDINIDLLKFLSSLPSKLIKTILFKKKRRSWVEVLPIEVPECFIKECALAESCKAADLNENSNTLTMKSVVFL</sequence>
<evidence type="ECO:0000313" key="1">
    <source>
        <dbReference type="EMBL" id="AUJ75676.1"/>
    </source>
</evidence>
<dbReference type="Proteomes" id="UP000234366">
    <property type="component" value="Chromosome"/>
</dbReference>
<proteinExistence type="predicted"/>
<dbReference type="AlphaFoldDB" id="A0AAI8HKB9"/>
<accession>A0AAI8HKB9</accession>